<evidence type="ECO:0000259" key="2">
    <source>
        <dbReference type="PROSITE" id="PS50887"/>
    </source>
</evidence>
<dbReference type="InterPro" id="IPR029787">
    <property type="entry name" value="Nucleotide_cyclase"/>
</dbReference>
<dbReference type="GO" id="GO:0071111">
    <property type="term" value="F:cyclic-guanylate-specific phosphodiesterase activity"/>
    <property type="evidence" value="ECO:0007669"/>
    <property type="project" value="InterPro"/>
</dbReference>
<dbReference type="NCBIfam" id="TIGR00254">
    <property type="entry name" value="GGDEF"/>
    <property type="match status" value="1"/>
</dbReference>
<evidence type="ECO:0000313" key="3">
    <source>
        <dbReference type="EMBL" id="HFC97192.1"/>
    </source>
</evidence>
<dbReference type="PANTHER" id="PTHR33121:SF71">
    <property type="entry name" value="OXYGEN SENSOR PROTEIN DOSP"/>
    <property type="match status" value="1"/>
</dbReference>
<dbReference type="CDD" id="cd01948">
    <property type="entry name" value="EAL"/>
    <property type="match status" value="1"/>
</dbReference>
<dbReference type="SUPFAM" id="SSF55073">
    <property type="entry name" value="Nucleotide cyclase"/>
    <property type="match status" value="1"/>
</dbReference>
<dbReference type="Pfam" id="PF00990">
    <property type="entry name" value="GGDEF"/>
    <property type="match status" value="1"/>
</dbReference>
<comment type="caution">
    <text evidence="3">The sequence shown here is derived from an EMBL/GenBank/DDBJ whole genome shotgun (WGS) entry which is preliminary data.</text>
</comment>
<proteinExistence type="predicted"/>
<dbReference type="InterPro" id="IPR050706">
    <property type="entry name" value="Cyclic-di-GMP_PDE-like"/>
</dbReference>
<dbReference type="InterPro" id="IPR001633">
    <property type="entry name" value="EAL_dom"/>
</dbReference>
<dbReference type="PROSITE" id="PS50883">
    <property type="entry name" value="EAL"/>
    <property type="match status" value="1"/>
</dbReference>
<protein>
    <submittedName>
        <fullName evidence="3">GGDEF and EAL domain-containing protein</fullName>
    </submittedName>
</protein>
<dbReference type="Gene3D" id="3.20.20.450">
    <property type="entry name" value="EAL domain"/>
    <property type="match status" value="1"/>
</dbReference>
<dbReference type="PROSITE" id="PS50887">
    <property type="entry name" value="GGDEF"/>
    <property type="match status" value="1"/>
</dbReference>
<reference evidence="3" key="1">
    <citation type="journal article" date="2020" name="mSystems">
        <title>Genome- and Community-Level Interaction Insights into Carbon Utilization and Element Cycling Functions of Hydrothermarchaeota in Hydrothermal Sediment.</title>
        <authorList>
            <person name="Zhou Z."/>
            <person name="Liu Y."/>
            <person name="Xu W."/>
            <person name="Pan J."/>
            <person name="Luo Z.H."/>
            <person name="Li M."/>
        </authorList>
    </citation>
    <scope>NUCLEOTIDE SEQUENCE [LARGE SCALE GENOMIC DNA]</scope>
    <source>
        <strain evidence="3">HyVt-483</strain>
    </source>
</reference>
<dbReference type="EMBL" id="DRMH01000018">
    <property type="protein sequence ID" value="HFC97192.1"/>
    <property type="molecule type" value="Genomic_DNA"/>
</dbReference>
<gene>
    <name evidence="3" type="ORF">ENJ40_01870</name>
</gene>
<dbReference type="InterPro" id="IPR043128">
    <property type="entry name" value="Rev_trsase/Diguanyl_cyclase"/>
</dbReference>
<accession>A0A7C3CKM9</accession>
<dbReference type="InterPro" id="IPR035919">
    <property type="entry name" value="EAL_sf"/>
</dbReference>
<evidence type="ECO:0000259" key="1">
    <source>
        <dbReference type="PROSITE" id="PS50883"/>
    </source>
</evidence>
<dbReference type="PANTHER" id="PTHR33121">
    <property type="entry name" value="CYCLIC DI-GMP PHOSPHODIESTERASE PDEF"/>
    <property type="match status" value="1"/>
</dbReference>
<dbReference type="Pfam" id="PF00563">
    <property type="entry name" value="EAL"/>
    <property type="match status" value="1"/>
</dbReference>
<dbReference type="AlphaFoldDB" id="A0A7C3CKM9"/>
<sequence>MPEVERDLLELTSRLTRSLVLTPEILHNWPCFLREFSRKLRQVFPFFYLFVGWKERKGYRVQVFGCCPRAGDKREKLRERIRKTLEDAEPDLRQRRFSFSFQTLEEDAVLPGEAEELSQVCKIVSLRNPAVWAAVGMGLPTSGFEIEPLLLILENLLSMLINLVLSVRVMEDYTRHLEFHATRDALTGLYNRWAFREFLSTETARAKRRGSRLAVLFLDVDNLKFINDFYGHEEGDRLLRSLAERISGQLRRGDILARYGGDEFVALLPDTGLQGAFSVARRILKSLRGFSFSTPDGKSLGISCSVGLAVFPDHATDPERLILLADRAMYRAKKKGKRGLEIPSPEDLSAEGFEPSGHLLTLLEAVEKRRIIPYFQPIVDLKRGGIFAYEVLMRLETDTGAPLPARKFISLAERIGLLGRMEEILWEKTLEKLSPSWGDFLLFFNVSPVALLRRDFLEHLEELWKKYRFSPEHLVLEITERESVLDLTELRILARKLRSRGIRFALDDFGSGYSSYRYLRHLPIDFIKIEGEFVRSMHRNEIDRAFVAGAVTLARTLGAGIVAEFVESEELADELRRLGVDYAQGYWLGKPAPEIRR</sequence>
<dbReference type="SMART" id="SM00052">
    <property type="entry name" value="EAL"/>
    <property type="match status" value="1"/>
</dbReference>
<dbReference type="SMART" id="SM00267">
    <property type="entry name" value="GGDEF"/>
    <property type="match status" value="1"/>
</dbReference>
<dbReference type="Proteomes" id="UP000886043">
    <property type="component" value="Unassembled WGS sequence"/>
</dbReference>
<name>A0A7C3CKM9_9BACT</name>
<dbReference type="Gene3D" id="3.30.70.270">
    <property type="match status" value="1"/>
</dbReference>
<dbReference type="SUPFAM" id="SSF141868">
    <property type="entry name" value="EAL domain-like"/>
    <property type="match status" value="1"/>
</dbReference>
<organism evidence="3">
    <name type="scientific">Thermosulfurimonas dismutans</name>
    <dbReference type="NCBI Taxonomy" id="999894"/>
    <lineage>
        <taxon>Bacteria</taxon>
        <taxon>Pseudomonadati</taxon>
        <taxon>Thermodesulfobacteriota</taxon>
        <taxon>Thermodesulfobacteria</taxon>
        <taxon>Thermodesulfobacteriales</taxon>
        <taxon>Thermodesulfobacteriaceae</taxon>
        <taxon>Thermosulfurimonas</taxon>
    </lineage>
</organism>
<dbReference type="InterPro" id="IPR000160">
    <property type="entry name" value="GGDEF_dom"/>
</dbReference>
<feature type="domain" description="GGDEF" evidence="2">
    <location>
        <begin position="211"/>
        <end position="345"/>
    </location>
</feature>
<dbReference type="CDD" id="cd01949">
    <property type="entry name" value="GGDEF"/>
    <property type="match status" value="1"/>
</dbReference>
<feature type="domain" description="EAL" evidence="1">
    <location>
        <begin position="355"/>
        <end position="597"/>
    </location>
</feature>
<dbReference type="FunFam" id="3.30.70.270:FF:000001">
    <property type="entry name" value="Diguanylate cyclase domain protein"/>
    <property type="match status" value="1"/>
</dbReference>